<feature type="domain" description="Fatty acid hydroxylase" evidence="6">
    <location>
        <begin position="185"/>
        <end position="331"/>
    </location>
</feature>
<gene>
    <name evidence="7" type="ORF">BJX63DRAFT_406688</name>
</gene>
<evidence type="ECO:0000256" key="2">
    <source>
        <dbReference type="ARBA" id="ARBA00022692"/>
    </source>
</evidence>
<proteinExistence type="predicted"/>
<keyword evidence="4 5" id="KW-0472">Membrane</keyword>
<evidence type="ECO:0000256" key="4">
    <source>
        <dbReference type="ARBA" id="ARBA00023136"/>
    </source>
</evidence>
<accession>A0ABR4H106</accession>
<dbReference type="InterPro" id="IPR050307">
    <property type="entry name" value="Sterol_Desaturase_Related"/>
</dbReference>
<dbReference type="Pfam" id="PF04116">
    <property type="entry name" value="FA_hydroxylase"/>
    <property type="match status" value="1"/>
</dbReference>
<feature type="transmembrane region" description="Helical" evidence="5">
    <location>
        <begin position="238"/>
        <end position="261"/>
    </location>
</feature>
<name>A0ABR4H106_9EURO</name>
<evidence type="ECO:0000313" key="7">
    <source>
        <dbReference type="EMBL" id="KAL2809136.1"/>
    </source>
</evidence>
<comment type="caution">
    <text evidence="7">The sequence shown here is derived from an EMBL/GenBank/DDBJ whole genome shotgun (WGS) entry which is preliminary data.</text>
</comment>
<protein>
    <recommendedName>
        <fullName evidence="6">Fatty acid hydroxylase domain-containing protein</fullName>
    </recommendedName>
</protein>
<dbReference type="InterPro" id="IPR006694">
    <property type="entry name" value="Fatty_acid_hydroxylase"/>
</dbReference>
<evidence type="ECO:0000313" key="8">
    <source>
        <dbReference type="Proteomes" id="UP001610334"/>
    </source>
</evidence>
<evidence type="ECO:0000256" key="1">
    <source>
        <dbReference type="ARBA" id="ARBA00004370"/>
    </source>
</evidence>
<feature type="transmembrane region" description="Helical" evidence="5">
    <location>
        <begin position="88"/>
        <end position="106"/>
    </location>
</feature>
<keyword evidence="3 5" id="KW-1133">Transmembrane helix</keyword>
<evidence type="ECO:0000256" key="5">
    <source>
        <dbReference type="SAM" id="Phobius"/>
    </source>
</evidence>
<evidence type="ECO:0000256" key="3">
    <source>
        <dbReference type="ARBA" id="ARBA00022989"/>
    </source>
</evidence>
<dbReference type="EMBL" id="JBFXLT010000095">
    <property type="protein sequence ID" value="KAL2809136.1"/>
    <property type="molecule type" value="Genomic_DNA"/>
</dbReference>
<organism evidence="7 8">
    <name type="scientific">Aspergillus granulosus</name>
    <dbReference type="NCBI Taxonomy" id="176169"/>
    <lineage>
        <taxon>Eukaryota</taxon>
        <taxon>Fungi</taxon>
        <taxon>Dikarya</taxon>
        <taxon>Ascomycota</taxon>
        <taxon>Pezizomycotina</taxon>
        <taxon>Eurotiomycetes</taxon>
        <taxon>Eurotiomycetidae</taxon>
        <taxon>Eurotiales</taxon>
        <taxon>Aspergillaceae</taxon>
        <taxon>Aspergillus</taxon>
        <taxon>Aspergillus subgen. Nidulantes</taxon>
    </lineage>
</organism>
<comment type="subcellular location">
    <subcellularLocation>
        <location evidence="1">Membrane</location>
    </subcellularLocation>
</comment>
<keyword evidence="8" id="KW-1185">Reference proteome</keyword>
<reference evidence="7 8" key="1">
    <citation type="submission" date="2024-07" db="EMBL/GenBank/DDBJ databases">
        <title>Section-level genome sequencing and comparative genomics of Aspergillus sections Usti and Cavernicolus.</title>
        <authorList>
            <consortium name="Lawrence Berkeley National Laboratory"/>
            <person name="Nybo J.L."/>
            <person name="Vesth T.C."/>
            <person name="Theobald S."/>
            <person name="Frisvad J.C."/>
            <person name="Larsen T.O."/>
            <person name="Kjaerboelling I."/>
            <person name="Rothschild-Mancinelli K."/>
            <person name="Lyhne E.K."/>
            <person name="Kogle M.E."/>
            <person name="Barry K."/>
            <person name="Clum A."/>
            <person name="Na H."/>
            <person name="Ledsgaard L."/>
            <person name="Lin J."/>
            <person name="Lipzen A."/>
            <person name="Kuo A."/>
            <person name="Riley R."/>
            <person name="Mondo S."/>
            <person name="Labutti K."/>
            <person name="Haridas S."/>
            <person name="Pangalinan J."/>
            <person name="Salamov A.A."/>
            <person name="Simmons B.A."/>
            <person name="Magnuson J.K."/>
            <person name="Chen J."/>
            <person name="Drula E."/>
            <person name="Henrissat B."/>
            <person name="Wiebenga A."/>
            <person name="Lubbers R.J."/>
            <person name="Gomes A.C."/>
            <person name="Makela M.R."/>
            <person name="Stajich J."/>
            <person name="Grigoriev I.V."/>
            <person name="Mortensen U.H."/>
            <person name="De Vries R.P."/>
            <person name="Baker S.E."/>
            <person name="Andersen M.R."/>
        </authorList>
    </citation>
    <scope>NUCLEOTIDE SEQUENCE [LARGE SCALE GENOMIC DNA]</scope>
    <source>
        <strain evidence="7 8">CBS 588.65</strain>
    </source>
</reference>
<keyword evidence="2 5" id="KW-0812">Transmembrane</keyword>
<sequence>MGWAADHNPHSMASNWHLKDRSTWDGYQRFLDYIDVFPVYPCNPLPKHPKTDKMPYMSQRSLHLFIIVFATLPMLFHQAWVTLTGHSLGRWAAFFLYNGTYTFTVVHEIRLLRRLTYKYGCLDGDVADRDGIPNTAAGRMLGSMHKTAGFRLALAVLITYNPDVSPLATISDITAWAPFLAKLSLYGVILDFWFYSYHRACHEIPFLWKYHRTHHLTKHPTAVFSAFADDEQEIIEMIIVPILTFATLWLIGLPLGFYEWFFCLEYVTFAEVLGHSGIRVHTIVPSPITWLTRLCNAELAVEDHDLHHRRGWKKSFNYGKQTRVWDRLFGSCTDRLEAEAANIDYENVVWMPLF</sequence>
<evidence type="ECO:0000259" key="6">
    <source>
        <dbReference type="Pfam" id="PF04116"/>
    </source>
</evidence>
<dbReference type="PANTHER" id="PTHR11863">
    <property type="entry name" value="STEROL DESATURASE"/>
    <property type="match status" value="1"/>
</dbReference>
<dbReference type="Proteomes" id="UP001610334">
    <property type="component" value="Unassembled WGS sequence"/>
</dbReference>
<feature type="transmembrane region" description="Helical" evidence="5">
    <location>
        <begin position="62"/>
        <end position="82"/>
    </location>
</feature>